<dbReference type="CDD" id="cd04647">
    <property type="entry name" value="LbH_MAT_like"/>
    <property type="match status" value="1"/>
</dbReference>
<sequence length="164" mass="17937">MNSVFNYIPCWFIRRLFLKIMGASVGDNTTINMSQYILNPKNLKIGEGTHINRGCLLDARGGCYIGDNVSISYRVSLMTGSHDCNSKVFSGVYLPIFIDDYVWIGVGAIVLQGVKIGKGAVIAAGSVVTKDIEPYSIVAGVPAKVIGKRNPDLDYKCLWKIPFV</sequence>
<comment type="similarity">
    <text evidence="1">Belongs to the transferase hexapeptide repeat family.</text>
</comment>
<evidence type="ECO:0000256" key="3">
    <source>
        <dbReference type="ARBA" id="ARBA00022737"/>
    </source>
</evidence>
<protein>
    <submittedName>
        <fullName evidence="5">Acyltransferase</fullName>
    </submittedName>
</protein>
<dbReference type="PROSITE" id="PS00101">
    <property type="entry name" value="HEXAPEP_TRANSFERASES"/>
    <property type="match status" value="1"/>
</dbReference>
<dbReference type="AlphaFoldDB" id="A0A415PSM9"/>
<dbReference type="InterPro" id="IPR018357">
    <property type="entry name" value="Hexapep_transf_CS"/>
</dbReference>
<evidence type="ECO:0000256" key="2">
    <source>
        <dbReference type="ARBA" id="ARBA00022679"/>
    </source>
</evidence>
<evidence type="ECO:0000313" key="6">
    <source>
        <dbReference type="Proteomes" id="UP000284604"/>
    </source>
</evidence>
<dbReference type="PANTHER" id="PTHR23416:SF23">
    <property type="entry name" value="ACETYLTRANSFERASE C18B11.09C-RELATED"/>
    <property type="match status" value="1"/>
</dbReference>
<proteinExistence type="inferred from homology"/>
<dbReference type="PANTHER" id="PTHR23416">
    <property type="entry name" value="SIALIC ACID SYNTHASE-RELATED"/>
    <property type="match status" value="1"/>
</dbReference>
<keyword evidence="3" id="KW-0677">Repeat</keyword>
<evidence type="ECO:0000313" key="5">
    <source>
        <dbReference type="EMBL" id="RHM16005.1"/>
    </source>
</evidence>
<reference evidence="5 6" key="1">
    <citation type="submission" date="2018-08" db="EMBL/GenBank/DDBJ databases">
        <title>A genome reference for cultivated species of the human gut microbiota.</title>
        <authorList>
            <person name="Zou Y."/>
            <person name="Xue W."/>
            <person name="Luo G."/>
        </authorList>
    </citation>
    <scope>NUCLEOTIDE SEQUENCE [LARGE SCALE GENOMIC DNA]</scope>
    <source>
        <strain evidence="5 6">AF35-20</strain>
    </source>
</reference>
<dbReference type="Proteomes" id="UP000284604">
    <property type="component" value="Unassembled WGS sequence"/>
</dbReference>
<dbReference type="EMBL" id="QRPN01000022">
    <property type="protein sequence ID" value="RHM16005.1"/>
    <property type="molecule type" value="Genomic_DNA"/>
</dbReference>
<dbReference type="GO" id="GO:0005829">
    <property type="term" value="C:cytosol"/>
    <property type="evidence" value="ECO:0007669"/>
    <property type="project" value="TreeGrafter"/>
</dbReference>
<organism evidence="5 6">
    <name type="scientific">Bacteroides stercoris</name>
    <dbReference type="NCBI Taxonomy" id="46506"/>
    <lineage>
        <taxon>Bacteria</taxon>
        <taxon>Pseudomonadati</taxon>
        <taxon>Bacteroidota</taxon>
        <taxon>Bacteroidia</taxon>
        <taxon>Bacteroidales</taxon>
        <taxon>Bacteroidaceae</taxon>
        <taxon>Bacteroides</taxon>
    </lineage>
</organism>
<accession>A0A415PSM9</accession>
<dbReference type="InterPro" id="IPR001451">
    <property type="entry name" value="Hexapep"/>
</dbReference>
<name>A0A415PSM9_BACSE</name>
<keyword evidence="2 5" id="KW-0808">Transferase</keyword>
<gene>
    <name evidence="5" type="ORF">DWZ78_14870</name>
</gene>
<dbReference type="Pfam" id="PF00132">
    <property type="entry name" value="Hexapep"/>
    <property type="match status" value="1"/>
</dbReference>
<dbReference type="SUPFAM" id="SSF51161">
    <property type="entry name" value="Trimeric LpxA-like enzymes"/>
    <property type="match status" value="1"/>
</dbReference>
<dbReference type="Gene3D" id="2.160.10.10">
    <property type="entry name" value="Hexapeptide repeat proteins"/>
    <property type="match status" value="1"/>
</dbReference>
<comment type="caution">
    <text evidence="5">The sequence shown here is derived from an EMBL/GenBank/DDBJ whole genome shotgun (WGS) entry which is preliminary data.</text>
</comment>
<evidence type="ECO:0000256" key="1">
    <source>
        <dbReference type="ARBA" id="ARBA00007274"/>
    </source>
</evidence>
<dbReference type="InterPro" id="IPR051159">
    <property type="entry name" value="Hexapeptide_acetyltransf"/>
</dbReference>
<evidence type="ECO:0000256" key="4">
    <source>
        <dbReference type="ARBA" id="ARBA00023315"/>
    </source>
</evidence>
<dbReference type="InterPro" id="IPR011004">
    <property type="entry name" value="Trimer_LpxA-like_sf"/>
</dbReference>
<keyword evidence="4 5" id="KW-0012">Acyltransferase</keyword>
<dbReference type="GO" id="GO:0008374">
    <property type="term" value="F:O-acyltransferase activity"/>
    <property type="evidence" value="ECO:0007669"/>
    <property type="project" value="TreeGrafter"/>
</dbReference>